<evidence type="ECO:0000256" key="11">
    <source>
        <dbReference type="ARBA" id="ARBA00033038"/>
    </source>
</evidence>
<dbReference type="Proteomes" id="UP001152888">
    <property type="component" value="Unassembled WGS sequence"/>
</dbReference>
<feature type="compositionally biased region" description="Acidic residues" evidence="18">
    <location>
        <begin position="375"/>
        <end position="389"/>
    </location>
</feature>
<evidence type="ECO:0000256" key="12">
    <source>
        <dbReference type="ARBA" id="ARBA00047545"/>
    </source>
</evidence>
<feature type="domain" description="SET" evidence="19">
    <location>
        <begin position="5"/>
        <end position="337"/>
    </location>
</feature>
<keyword evidence="5" id="KW-0808">Transferase</keyword>
<evidence type="ECO:0000256" key="2">
    <source>
        <dbReference type="ARBA" id="ARBA00012178"/>
    </source>
</evidence>
<dbReference type="Pfam" id="PF00856">
    <property type="entry name" value="SET"/>
    <property type="match status" value="1"/>
</dbReference>
<evidence type="ECO:0000256" key="3">
    <source>
        <dbReference type="ARBA" id="ARBA00022490"/>
    </source>
</evidence>
<proteinExistence type="predicted"/>
<keyword evidence="6" id="KW-0949">S-adenosyl-L-methionine</keyword>
<accession>A0A9P0PY85</accession>
<dbReference type="AlphaFoldDB" id="A0A9P0PY85"/>
<keyword evidence="3" id="KW-0963">Cytoplasm</keyword>
<gene>
    <name evidence="20" type="ORF">ACAOBT_LOCUS27425</name>
</gene>
<dbReference type="PANTHER" id="PTHR46402">
    <property type="entry name" value="SET AND MYND DOMAIN-CONTAINING PROTEIN 5"/>
    <property type="match status" value="1"/>
</dbReference>
<dbReference type="CDD" id="cd10521">
    <property type="entry name" value="SET_SMYD5"/>
    <property type="match status" value="1"/>
</dbReference>
<dbReference type="GO" id="GO:0032259">
    <property type="term" value="P:methylation"/>
    <property type="evidence" value="ECO:0007669"/>
    <property type="project" value="UniProtKB-KW"/>
</dbReference>
<dbReference type="InterPro" id="IPR046341">
    <property type="entry name" value="SET_dom_sf"/>
</dbReference>
<evidence type="ECO:0000256" key="14">
    <source>
        <dbReference type="ARBA" id="ARBA00049497"/>
    </source>
</evidence>
<sequence>MIDDSKVEVRIVDESKGKGLYAKEKITKDSVILEEDPLVSCQFSWNAAYGYKACDNCLRPLETALENAQRLTAGQVEEMPYPECCTTDKSKIVSCPDCGVEYCSEICQTEALNQHHRVLCLQTTERNVDIHPLLKLEETWKQMHYPPETSSVLLIVRLLARILQAPDRSAAIQQMLSFCHRSVNEDKDLAHKFLGSEFAQHISILHDLLVKAVPNEGIEQFLTLEGFQSLLALIGTNGQGVGTSAISQWVKNVTEMELPEMERKGIDKFIDWLYDQMEENVGQFLNNEGVALYTLQSACNHSCIPNAEPSFLHNNHRLSLIAVRDILEGEEILISYLDECTLTRSRHSRQKELTKNYLFQCKCPKCSEQAGDPDVTSDEDQNMSDEMSD</sequence>
<comment type="catalytic activity">
    <reaction evidence="12">
        <text>L-lysyl(36)-[histone H3] + 3 S-adenosyl-L-methionine = N(6),N(6),N(6)-trimethyl-L-lysyl(36)-[histone H3] + 3 S-adenosyl-L-homocysteine + 3 H(+)</text>
        <dbReference type="Rhea" id="RHEA:60324"/>
        <dbReference type="Rhea" id="RHEA-COMP:9785"/>
        <dbReference type="Rhea" id="RHEA-COMP:15536"/>
        <dbReference type="ChEBI" id="CHEBI:15378"/>
        <dbReference type="ChEBI" id="CHEBI:29969"/>
        <dbReference type="ChEBI" id="CHEBI:57856"/>
        <dbReference type="ChEBI" id="CHEBI:59789"/>
        <dbReference type="ChEBI" id="CHEBI:61961"/>
        <dbReference type="EC" id="2.1.1.359"/>
    </reaction>
</comment>
<dbReference type="PROSITE" id="PS50280">
    <property type="entry name" value="SET"/>
    <property type="match status" value="1"/>
</dbReference>
<protein>
    <recommendedName>
        <fullName evidence="15">Protein-lysine N-trimethyltransferase SMYD5</fullName>
        <ecNumber evidence="2">2.1.1.359</ecNumber>
        <ecNumber evidence="10">2.1.1.372</ecNumber>
    </recommendedName>
    <alternativeName>
        <fullName evidence="11">SET and MYND domain-containing protein 5</fullName>
    </alternativeName>
    <alternativeName>
        <fullName evidence="16">[histone H3]-lysine20 N-trimethyltransferase SMYD5</fullName>
    </alternativeName>
    <alternativeName>
        <fullName evidence="17">[histone H4]-lysine36 N-trimethyltransferase SMYD5</fullName>
    </alternativeName>
</protein>
<evidence type="ECO:0000256" key="1">
    <source>
        <dbReference type="ARBA" id="ARBA00004496"/>
    </source>
</evidence>
<evidence type="ECO:0000256" key="18">
    <source>
        <dbReference type="SAM" id="MobiDB-lite"/>
    </source>
</evidence>
<comment type="caution">
    <text evidence="20">The sequence shown here is derived from an EMBL/GenBank/DDBJ whole genome shotgun (WGS) entry which is preliminary data.</text>
</comment>
<keyword evidence="8" id="KW-0863">Zinc-finger</keyword>
<dbReference type="EMBL" id="CAKOFQ010007543">
    <property type="protein sequence ID" value="CAH2003454.1"/>
    <property type="molecule type" value="Genomic_DNA"/>
</dbReference>
<dbReference type="Gene3D" id="1.10.220.160">
    <property type="match status" value="1"/>
</dbReference>
<keyword evidence="9" id="KW-0862">Zinc</keyword>
<evidence type="ECO:0000313" key="20">
    <source>
        <dbReference type="EMBL" id="CAH2003454.1"/>
    </source>
</evidence>
<keyword evidence="21" id="KW-1185">Reference proteome</keyword>
<evidence type="ECO:0000256" key="13">
    <source>
        <dbReference type="ARBA" id="ARBA00048081"/>
    </source>
</evidence>
<dbReference type="InterPro" id="IPR001214">
    <property type="entry name" value="SET_dom"/>
</dbReference>
<evidence type="ECO:0000256" key="9">
    <source>
        <dbReference type="ARBA" id="ARBA00022833"/>
    </source>
</evidence>
<comment type="subcellular location">
    <subcellularLocation>
        <location evidence="1">Cytoplasm</location>
    </subcellularLocation>
</comment>
<dbReference type="Gene3D" id="6.10.140.2220">
    <property type="match status" value="1"/>
</dbReference>
<dbReference type="GO" id="GO:0005737">
    <property type="term" value="C:cytoplasm"/>
    <property type="evidence" value="ECO:0007669"/>
    <property type="project" value="UniProtKB-SubCell"/>
</dbReference>
<keyword evidence="4" id="KW-0489">Methyltransferase</keyword>
<dbReference type="GO" id="GO:0140943">
    <property type="term" value="F:histone H4K20 trimethyltransferase activity"/>
    <property type="evidence" value="ECO:0007669"/>
    <property type="project" value="UniProtKB-EC"/>
</dbReference>
<evidence type="ECO:0000256" key="8">
    <source>
        <dbReference type="ARBA" id="ARBA00022771"/>
    </source>
</evidence>
<evidence type="ECO:0000256" key="16">
    <source>
        <dbReference type="ARBA" id="ARBA00049789"/>
    </source>
</evidence>
<dbReference type="SUPFAM" id="SSF82199">
    <property type="entry name" value="SET domain"/>
    <property type="match status" value="1"/>
</dbReference>
<evidence type="ECO:0000256" key="15">
    <source>
        <dbReference type="ARBA" id="ARBA00049768"/>
    </source>
</evidence>
<evidence type="ECO:0000256" key="5">
    <source>
        <dbReference type="ARBA" id="ARBA00022679"/>
    </source>
</evidence>
<dbReference type="GO" id="GO:0140955">
    <property type="term" value="F:histone H3K36 trimethyltransferase activity"/>
    <property type="evidence" value="ECO:0007669"/>
    <property type="project" value="UniProtKB-EC"/>
</dbReference>
<feature type="region of interest" description="Disordered" evidence="18">
    <location>
        <begin position="366"/>
        <end position="389"/>
    </location>
</feature>
<evidence type="ECO:0000259" key="19">
    <source>
        <dbReference type="PROSITE" id="PS50280"/>
    </source>
</evidence>
<dbReference type="EC" id="2.1.1.359" evidence="2"/>
<evidence type="ECO:0000256" key="7">
    <source>
        <dbReference type="ARBA" id="ARBA00022723"/>
    </source>
</evidence>
<name>A0A9P0PY85_ACAOB</name>
<dbReference type="EC" id="2.1.1.372" evidence="10"/>
<organism evidence="20 21">
    <name type="scientific">Acanthoscelides obtectus</name>
    <name type="common">Bean weevil</name>
    <name type="synonym">Bruchus obtectus</name>
    <dbReference type="NCBI Taxonomy" id="200917"/>
    <lineage>
        <taxon>Eukaryota</taxon>
        <taxon>Metazoa</taxon>
        <taxon>Ecdysozoa</taxon>
        <taxon>Arthropoda</taxon>
        <taxon>Hexapoda</taxon>
        <taxon>Insecta</taxon>
        <taxon>Pterygota</taxon>
        <taxon>Neoptera</taxon>
        <taxon>Endopterygota</taxon>
        <taxon>Coleoptera</taxon>
        <taxon>Polyphaga</taxon>
        <taxon>Cucujiformia</taxon>
        <taxon>Chrysomeloidea</taxon>
        <taxon>Chrysomelidae</taxon>
        <taxon>Bruchinae</taxon>
        <taxon>Bruchini</taxon>
        <taxon>Acanthoscelides</taxon>
    </lineage>
</organism>
<dbReference type="SUPFAM" id="SSF144232">
    <property type="entry name" value="HIT/MYND zinc finger-like"/>
    <property type="match status" value="1"/>
</dbReference>
<evidence type="ECO:0000313" key="21">
    <source>
        <dbReference type="Proteomes" id="UP001152888"/>
    </source>
</evidence>
<dbReference type="GO" id="GO:0045814">
    <property type="term" value="P:negative regulation of gene expression, epigenetic"/>
    <property type="evidence" value="ECO:0007669"/>
    <property type="project" value="TreeGrafter"/>
</dbReference>
<dbReference type="PANTHER" id="PTHR46402:SF2">
    <property type="entry name" value="HISTONE-LYSINE N-TRIMETHYLTRANSFERASE SMYD5"/>
    <property type="match status" value="1"/>
</dbReference>
<dbReference type="GO" id="GO:0008270">
    <property type="term" value="F:zinc ion binding"/>
    <property type="evidence" value="ECO:0007669"/>
    <property type="project" value="UniProtKB-KW"/>
</dbReference>
<dbReference type="OrthoDB" id="438641at2759"/>
<reference evidence="20" key="1">
    <citation type="submission" date="2022-03" db="EMBL/GenBank/DDBJ databases">
        <authorList>
            <person name="Sayadi A."/>
        </authorList>
    </citation>
    <scope>NUCLEOTIDE SEQUENCE</scope>
</reference>
<comment type="catalytic activity">
    <reaction evidence="14">
        <text>L-lysyl-[protein] + 3 S-adenosyl-L-methionine = N(6),N(6),N(6)-trimethyl-L-lysyl-[protein] + 3 S-adenosyl-L-homocysteine + 3 H(+)</text>
        <dbReference type="Rhea" id="RHEA:54192"/>
        <dbReference type="Rhea" id="RHEA-COMP:9752"/>
        <dbReference type="Rhea" id="RHEA-COMP:13826"/>
        <dbReference type="ChEBI" id="CHEBI:15378"/>
        <dbReference type="ChEBI" id="CHEBI:29969"/>
        <dbReference type="ChEBI" id="CHEBI:57856"/>
        <dbReference type="ChEBI" id="CHEBI:59789"/>
        <dbReference type="ChEBI" id="CHEBI:61961"/>
    </reaction>
    <physiologicalReaction direction="left-to-right" evidence="14">
        <dbReference type="Rhea" id="RHEA:54193"/>
    </physiologicalReaction>
</comment>
<dbReference type="InterPro" id="IPR044422">
    <property type="entry name" value="SMYD5_SET"/>
</dbReference>
<keyword evidence="7" id="KW-0479">Metal-binding</keyword>
<evidence type="ECO:0000256" key="4">
    <source>
        <dbReference type="ARBA" id="ARBA00022603"/>
    </source>
</evidence>
<evidence type="ECO:0000256" key="10">
    <source>
        <dbReference type="ARBA" id="ARBA00024057"/>
    </source>
</evidence>
<dbReference type="SMART" id="SM00317">
    <property type="entry name" value="SET"/>
    <property type="match status" value="1"/>
</dbReference>
<evidence type="ECO:0000256" key="17">
    <source>
        <dbReference type="ARBA" id="ARBA00049806"/>
    </source>
</evidence>
<dbReference type="Gene3D" id="2.170.270.10">
    <property type="entry name" value="SET domain"/>
    <property type="match status" value="1"/>
</dbReference>
<evidence type="ECO:0000256" key="6">
    <source>
        <dbReference type="ARBA" id="ARBA00022691"/>
    </source>
</evidence>
<comment type="catalytic activity">
    <reaction evidence="13">
        <text>L-lysyl(20)-[histone H4] + 3 S-adenosyl-L-methionine = N(6),N(6),N(6)-trimethyl-L-lysyl(20)-[histone H4] + 3 S-adenosyl-L-homocysteine + 3 H(+)</text>
        <dbReference type="Rhea" id="RHEA:64456"/>
        <dbReference type="Rhea" id="RHEA-COMP:15554"/>
        <dbReference type="Rhea" id="RHEA-COMP:15998"/>
        <dbReference type="ChEBI" id="CHEBI:15378"/>
        <dbReference type="ChEBI" id="CHEBI:29969"/>
        <dbReference type="ChEBI" id="CHEBI:57856"/>
        <dbReference type="ChEBI" id="CHEBI:59789"/>
        <dbReference type="ChEBI" id="CHEBI:61961"/>
        <dbReference type="EC" id="2.1.1.372"/>
    </reaction>
</comment>